<dbReference type="Proteomes" id="UP000184334">
    <property type="component" value="Unassembled WGS sequence"/>
</dbReference>
<dbReference type="GO" id="GO:0005829">
    <property type="term" value="C:cytosol"/>
    <property type="evidence" value="ECO:0007669"/>
    <property type="project" value="TreeGrafter"/>
</dbReference>
<protein>
    <recommendedName>
        <fullName evidence="3">dTDP-4-dehydrorhamnose 3,5-epimerase</fullName>
        <ecNumber evidence="3">5.1.3.13</ecNumber>
    </recommendedName>
    <alternativeName>
        <fullName evidence="3">Thymidine diphospho-4-keto-rhamnose 3,5-epimerase</fullName>
    </alternativeName>
</protein>
<comment type="pathway">
    <text evidence="3">Carbohydrate biosynthesis; dTDP-L-rhamnose biosynthesis.</text>
</comment>
<gene>
    <name evidence="4" type="ORF">SAMN02745164_01900</name>
</gene>
<dbReference type="PANTHER" id="PTHR21047:SF2">
    <property type="entry name" value="THYMIDINE DIPHOSPHO-4-KETO-RHAMNOSE 3,5-EPIMERASE"/>
    <property type="match status" value="1"/>
</dbReference>
<accession>A0A1M4ZCH5</accession>
<dbReference type="PANTHER" id="PTHR21047">
    <property type="entry name" value="DTDP-6-DEOXY-D-GLUCOSE-3,5 EPIMERASE"/>
    <property type="match status" value="1"/>
</dbReference>
<dbReference type="OrthoDB" id="9800680at2"/>
<dbReference type="CDD" id="cd00438">
    <property type="entry name" value="cupin_RmlC"/>
    <property type="match status" value="1"/>
</dbReference>
<dbReference type="AlphaFoldDB" id="A0A1M4ZCH5"/>
<keyword evidence="3" id="KW-0413">Isomerase</keyword>
<comment type="caution">
    <text evidence="4">The sequence shown here is derived from an EMBL/GenBank/DDBJ whole genome shotgun (WGS) entry which is preliminary data.</text>
</comment>
<comment type="similarity">
    <text evidence="3">Belongs to the dTDP-4-dehydrorhamnose 3,5-epimerase family.</text>
</comment>
<dbReference type="STRING" id="1122195.SAMN02745164_01900"/>
<evidence type="ECO:0000313" key="5">
    <source>
        <dbReference type="Proteomes" id="UP000184334"/>
    </source>
</evidence>
<dbReference type="InterPro" id="IPR014710">
    <property type="entry name" value="RmlC-like_jellyroll"/>
</dbReference>
<dbReference type="EC" id="5.1.3.13" evidence="3"/>
<evidence type="ECO:0000313" key="4">
    <source>
        <dbReference type="EMBL" id="SHF15648.1"/>
    </source>
</evidence>
<dbReference type="GO" id="GO:0008830">
    <property type="term" value="F:dTDP-4-dehydrorhamnose 3,5-epimerase activity"/>
    <property type="evidence" value="ECO:0007669"/>
    <property type="project" value="UniProtKB-UniRule"/>
</dbReference>
<dbReference type="UniPathway" id="UPA00124"/>
<dbReference type="Gene3D" id="2.60.120.10">
    <property type="entry name" value="Jelly Rolls"/>
    <property type="match status" value="1"/>
</dbReference>
<dbReference type="GO" id="GO:0019305">
    <property type="term" value="P:dTDP-rhamnose biosynthetic process"/>
    <property type="evidence" value="ECO:0007669"/>
    <property type="project" value="UniProtKB-UniRule"/>
</dbReference>
<dbReference type="RefSeq" id="WP_072865755.1">
    <property type="nucleotide sequence ID" value="NZ_FQUI01000040.1"/>
</dbReference>
<comment type="catalytic activity">
    <reaction evidence="3">
        <text>dTDP-4-dehydro-6-deoxy-alpha-D-glucose = dTDP-4-dehydro-beta-L-rhamnose</text>
        <dbReference type="Rhea" id="RHEA:16969"/>
        <dbReference type="ChEBI" id="CHEBI:57649"/>
        <dbReference type="ChEBI" id="CHEBI:62830"/>
        <dbReference type="EC" id="5.1.3.13"/>
    </reaction>
</comment>
<keyword evidence="5" id="KW-1185">Reference proteome</keyword>
<comment type="subunit">
    <text evidence="3">Homodimer.</text>
</comment>
<reference evidence="4" key="1">
    <citation type="submission" date="2016-11" db="EMBL/GenBank/DDBJ databases">
        <authorList>
            <person name="Varghese N."/>
            <person name="Submissions S."/>
        </authorList>
    </citation>
    <scope>NUCLEOTIDE SEQUENCE [LARGE SCALE GENOMIC DNA]</scope>
    <source>
        <strain evidence="4">DSM 16785</strain>
    </source>
</reference>
<dbReference type="InterPro" id="IPR011051">
    <property type="entry name" value="RmlC_Cupin_sf"/>
</dbReference>
<comment type="function">
    <text evidence="3">Catalyzes the epimerization of the C3' and C5'positions of dTDP-6-deoxy-D-xylo-4-hexulose, forming dTDP-6-deoxy-L-lyxo-4-hexulose.</text>
</comment>
<feature type="site" description="Participates in a stacking interaction with the thymidine ring of dTDP-4-oxo-6-deoxyglucose" evidence="2">
    <location>
        <position position="137"/>
    </location>
</feature>
<feature type="active site" description="Proton acceptor" evidence="1">
    <location>
        <position position="61"/>
    </location>
</feature>
<dbReference type="InterPro" id="IPR000888">
    <property type="entry name" value="RmlC-like"/>
</dbReference>
<dbReference type="EMBL" id="FQUI01000040">
    <property type="protein sequence ID" value="SHF15648.1"/>
    <property type="molecule type" value="Genomic_DNA"/>
</dbReference>
<evidence type="ECO:0000256" key="2">
    <source>
        <dbReference type="PIRSR" id="PIRSR600888-3"/>
    </source>
</evidence>
<organism evidence="4 5">
    <name type="scientific">Marinitoga hydrogenitolerans (strain DSM 16785 / JCM 12826 / AT1271)</name>
    <dbReference type="NCBI Taxonomy" id="1122195"/>
    <lineage>
        <taxon>Bacteria</taxon>
        <taxon>Thermotogati</taxon>
        <taxon>Thermotogota</taxon>
        <taxon>Thermotogae</taxon>
        <taxon>Petrotogales</taxon>
        <taxon>Petrotogaceae</taxon>
        <taxon>Marinitoga</taxon>
    </lineage>
</organism>
<name>A0A1M4ZCH5_MARH1</name>
<evidence type="ECO:0000256" key="3">
    <source>
        <dbReference type="RuleBase" id="RU364069"/>
    </source>
</evidence>
<dbReference type="NCBIfam" id="TIGR01221">
    <property type="entry name" value="rmlC"/>
    <property type="match status" value="1"/>
</dbReference>
<sequence length="178" mass="21005">MEIIKTKFEGIYLIKTNFFKDFRGVFNKVFNYNIFKKSGLNSEFKEFFYSISQKNVIRGMHFQVPPYEHEKLVFVSNGCIIDVVVDIRKNSENFGKFFAIRLCSEENLAIYISKGFAHGFLSLEDNTIVNYLTTSIYSKEHDFGIKWNSFRYNWSVKNPIVSERDNSFPELKEFDSPF</sequence>
<dbReference type="SUPFAM" id="SSF51182">
    <property type="entry name" value="RmlC-like cupins"/>
    <property type="match status" value="1"/>
</dbReference>
<dbReference type="Pfam" id="PF00908">
    <property type="entry name" value="dTDP_sugar_isom"/>
    <property type="match status" value="1"/>
</dbReference>
<proteinExistence type="inferred from homology"/>
<dbReference type="GO" id="GO:0000271">
    <property type="term" value="P:polysaccharide biosynthetic process"/>
    <property type="evidence" value="ECO:0007669"/>
    <property type="project" value="TreeGrafter"/>
</dbReference>
<evidence type="ECO:0000256" key="1">
    <source>
        <dbReference type="PIRSR" id="PIRSR600888-1"/>
    </source>
</evidence>
<feature type="active site" description="Proton donor" evidence="1">
    <location>
        <position position="131"/>
    </location>
</feature>